<dbReference type="Proteomes" id="UP001642464">
    <property type="component" value="Unassembled WGS sequence"/>
</dbReference>
<accession>A0ABP0M3V2</accession>
<evidence type="ECO:0000256" key="1">
    <source>
        <dbReference type="SAM" id="MobiDB-lite"/>
    </source>
</evidence>
<dbReference type="EMBL" id="CAXAMM010019646">
    <property type="protein sequence ID" value="CAK9046154.1"/>
    <property type="molecule type" value="Genomic_DNA"/>
</dbReference>
<comment type="caution">
    <text evidence="2">The sequence shown here is derived from an EMBL/GenBank/DDBJ whole genome shotgun (WGS) entry which is preliminary data.</text>
</comment>
<feature type="region of interest" description="Disordered" evidence="1">
    <location>
        <begin position="1"/>
        <end position="22"/>
    </location>
</feature>
<evidence type="ECO:0000313" key="2">
    <source>
        <dbReference type="EMBL" id="CAK9046154.1"/>
    </source>
</evidence>
<gene>
    <name evidence="2" type="ORF">SCF082_LOCUS26008</name>
</gene>
<reference evidence="2 3" key="1">
    <citation type="submission" date="2024-02" db="EMBL/GenBank/DDBJ databases">
        <authorList>
            <person name="Chen Y."/>
            <person name="Shah S."/>
            <person name="Dougan E. K."/>
            <person name="Thang M."/>
            <person name="Chan C."/>
        </authorList>
    </citation>
    <scope>NUCLEOTIDE SEQUENCE [LARGE SCALE GENOMIC DNA]</scope>
</reference>
<keyword evidence="3" id="KW-1185">Reference proteome</keyword>
<evidence type="ECO:0000313" key="3">
    <source>
        <dbReference type="Proteomes" id="UP001642464"/>
    </source>
</evidence>
<name>A0ABP0M3V2_9DINO</name>
<sequence>MRATASTIQALHGAREKTGSGRVVKSKKPLLYHVDAWSGYKTRNAVQPPSEDQRWPLVRRKSSTPRATSQVRPVPTLRGVAIAKV</sequence>
<proteinExistence type="predicted"/>
<organism evidence="2 3">
    <name type="scientific">Durusdinium trenchii</name>
    <dbReference type="NCBI Taxonomy" id="1381693"/>
    <lineage>
        <taxon>Eukaryota</taxon>
        <taxon>Sar</taxon>
        <taxon>Alveolata</taxon>
        <taxon>Dinophyceae</taxon>
        <taxon>Suessiales</taxon>
        <taxon>Symbiodiniaceae</taxon>
        <taxon>Durusdinium</taxon>
    </lineage>
</organism>
<protein>
    <submittedName>
        <fullName evidence="2">Uncharacterized protein</fullName>
    </submittedName>
</protein>